<feature type="transmembrane region" description="Helical" evidence="8">
    <location>
        <begin position="163"/>
        <end position="183"/>
    </location>
</feature>
<dbReference type="InterPro" id="IPR036259">
    <property type="entry name" value="MFS_trans_sf"/>
</dbReference>
<evidence type="ECO:0000256" key="5">
    <source>
        <dbReference type="ARBA" id="ARBA00022692"/>
    </source>
</evidence>
<feature type="transmembrane region" description="Helical" evidence="8">
    <location>
        <begin position="43"/>
        <end position="63"/>
    </location>
</feature>
<evidence type="ECO:0000256" key="4">
    <source>
        <dbReference type="ARBA" id="ARBA00022475"/>
    </source>
</evidence>
<evidence type="ECO:0000259" key="9">
    <source>
        <dbReference type="PROSITE" id="PS50850"/>
    </source>
</evidence>
<dbReference type="InterPro" id="IPR011701">
    <property type="entry name" value="MFS"/>
</dbReference>
<dbReference type="eggNOG" id="COG2814">
    <property type="taxonomic scope" value="Bacteria"/>
</dbReference>
<feature type="domain" description="Major facilitator superfamily (MFS) profile" evidence="9">
    <location>
        <begin position="9"/>
        <end position="397"/>
    </location>
</feature>
<comment type="similarity">
    <text evidence="2">Belongs to the major facilitator superfamily. Bcr/CmlA family.</text>
</comment>
<accession>Q0RV66</accession>
<feature type="transmembrane region" description="Helical" evidence="8">
    <location>
        <begin position="342"/>
        <end position="363"/>
    </location>
</feature>
<dbReference type="KEGG" id="rha:RHA1_ro11173"/>
<dbReference type="RefSeq" id="WP_011600447.1">
    <property type="nucleotide sequence ID" value="NC_008271.1"/>
</dbReference>
<comment type="subcellular location">
    <subcellularLocation>
        <location evidence="1">Cell membrane</location>
        <topology evidence="1">Multi-pass membrane protein</topology>
    </subcellularLocation>
</comment>
<feature type="transmembrane region" description="Helical" evidence="8">
    <location>
        <begin position="279"/>
        <end position="300"/>
    </location>
</feature>
<keyword evidence="5 8" id="KW-0812">Transmembrane</keyword>
<feature type="transmembrane region" description="Helical" evidence="8">
    <location>
        <begin position="249"/>
        <end position="267"/>
    </location>
</feature>
<dbReference type="InterPro" id="IPR020846">
    <property type="entry name" value="MFS_dom"/>
</dbReference>
<dbReference type="PROSITE" id="PS00216">
    <property type="entry name" value="SUGAR_TRANSPORT_1"/>
    <property type="match status" value="1"/>
</dbReference>
<dbReference type="PANTHER" id="PTHR43124">
    <property type="entry name" value="PURINE EFFLUX PUMP PBUE"/>
    <property type="match status" value="1"/>
</dbReference>
<organism evidence="10 11">
    <name type="scientific">Rhodococcus jostii (strain RHA1)</name>
    <dbReference type="NCBI Taxonomy" id="101510"/>
    <lineage>
        <taxon>Bacteria</taxon>
        <taxon>Bacillati</taxon>
        <taxon>Actinomycetota</taxon>
        <taxon>Actinomycetes</taxon>
        <taxon>Mycobacteriales</taxon>
        <taxon>Nocardiaceae</taxon>
        <taxon>Rhodococcus</taxon>
    </lineage>
</organism>
<dbReference type="EMBL" id="CP000434">
    <property type="protein sequence ID" value="ABH00820.1"/>
    <property type="molecule type" value="Genomic_DNA"/>
</dbReference>
<feature type="transmembrane region" description="Helical" evidence="8">
    <location>
        <begin position="369"/>
        <end position="389"/>
    </location>
</feature>
<feature type="transmembrane region" description="Helical" evidence="8">
    <location>
        <begin position="133"/>
        <end position="157"/>
    </location>
</feature>
<keyword evidence="10" id="KW-0614">Plasmid</keyword>
<dbReference type="SUPFAM" id="SSF103473">
    <property type="entry name" value="MFS general substrate transporter"/>
    <property type="match status" value="1"/>
</dbReference>
<dbReference type="Gene3D" id="1.20.1720.10">
    <property type="entry name" value="Multidrug resistance protein D"/>
    <property type="match status" value="1"/>
</dbReference>
<evidence type="ECO:0000256" key="3">
    <source>
        <dbReference type="ARBA" id="ARBA00022448"/>
    </source>
</evidence>
<proteinExistence type="inferred from homology"/>
<reference evidence="11" key="1">
    <citation type="journal article" date="2006" name="Proc. Natl. Acad. Sci. U.S.A.">
        <title>The complete genome of Rhodococcus sp. RHA1 provides insights into a catabolic powerhouse.</title>
        <authorList>
            <person name="McLeod M.P."/>
            <person name="Warren R.L."/>
            <person name="Hsiao W.W.L."/>
            <person name="Araki N."/>
            <person name="Myhre M."/>
            <person name="Fernandes C."/>
            <person name="Miyazawa D."/>
            <person name="Wong W."/>
            <person name="Lillquist A.L."/>
            <person name="Wang D."/>
            <person name="Dosanjh M."/>
            <person name="Hara H."/>
            <person name="Petrescu A."/>
            <person name="Morin R.D."/>
            <person name="Yang G."/>
            <person name="Stott J.M."/>
            <person name="Schein J.E."/>
            <person name="Shin H."/>
            <person name="Smailus D."/>
            <person name="Siddiqui A.S."/>
            <person name="Marra M.A."/>
            <person name="Jones S.J.M."/>
            <person name="Holt R."/>
            <person name="Brinkman F.S.L."/>
            <person name="Miyauchi K."/>
            <person name="Fukuda M."/>
            <person name="Davies J.E."/>
            <person name="Mohn W.W."/>
            <person name="Eltis L.D."/>
        </authorList>
    </citation>
    <scope>NUCLEOTIDE SEQUENCE [LARGE SCALE GENOMIC DNA]</scope>
    <source>
        <strain evidence="11">RHA1</strain>
    </source>
</reference>
<evidence type="ECO:0000313" key="10">
    <source>
        <dbReference type="EMBL" id="ABH00820.1"/>
    </source>
</evidence>
<dbReference type="CDD" id="cd17320">
    <property type="entry name" value="MFS_MdfA_MDR_like"/>
    <property type="match status" value="1"/>
</dbReference>
<dbReference type="GO" id="GO:0005886">
    <property type="term" value="C:plasma membrane"/>
    <property type="evidence" value="ECO:0007669"/>
    <property type="project" value="UniProtKB-SubCell"/>
</dbReference>
<protein>
    <submittedName>
        <fullName evidence="10">Multidrug resistance transporter, MFS superfamily</fullName>
    </submittedName>
</protein>
<evidence type="ECO:0000313" key="11">
    <source>
        <dbReference type="Proteomes" id="UP000008710"/>
    </source>
</evidence>
<feature type="transmembrane region" description="Helical" evidence="8">
    <location>
        <begin position="102"/>
        <end position="121"/>
    </location>
</feature>
<feature type="transmembrane region" description="Helical" evidence="8">
    <location>
        <begin position="75"/>
        <end position="96"/>
    </location>
</feature>
<dbReference type="NCBIfam" id="TIGR00710">
    <property type="entry name" value="efflux_Bcr_CflA"/>
    <property type="match status" value="1"/>
</dbReference>
<evidence type="ECO:0000256" key="1">
    <source>
        <dbReference type="ARBA" id="ARBA00004651"/>
    </source>
</evidence>
<dbReference type="GO" id="GO:1990961">
    <property type="term" value="P:xenobiotic detoxification by transmembrane export across the plasma membrane"/>
    <property type="evidence" value="ECO:0007669"/>
    <property type="project" value="InterPro"/>
</dbReference>
<dbReference type="Pfam" id="PF07690">
    <property type="entry name" value="MFS_1"/>
    <property type="match status" value="1"/>
</dbReference>
<sequence>MREAITVPMLLVLALLSATSPVATGVYLPGLPSIASALGTSNIGVQLTLTTFMVGLGLGQLLAGALSDSWGRRRLLLGGSVAFTVASAVCALAPTIGVLTVARLIAGFSGGIGVVLARAVISDRARGIEAARLFSVMMIIGGVAPVIAPVLGGMLLGPIGWRGTFWVLTAIGGIMTFGVATAIPETLPPETRHTGGLLVLGQNFRQVVGDRRFVGYAAAMAIGAGAMFSYIAASPFVVQKIFGFTPTQFSLVFAFNALSLVTAMTINSRLVSRISVRRLLIFGVGVVWVSGLGLLAVSLFSPTTPWPLLALLLTMMFGMGLTMGNAVALAQDQVPSVAGTGSAVIGAAQFAVAAIVSPLVGLGGESTSVPMAVSIAVCGTIALTALLTLTRDRPETRLPGFRFQKNAL</sequence>
<dbReference type="HOGENOM" id="CLU_001265_47_1_11"/>
<evidence type="ECO:0000256" key="7">
    <source>
        <dbReference type="ARBA" id="ARBA00023136"/>
    </source>
</evidence>
<dbReference type="Proteomes" id="UP000008710">
    <property type="component" value="Plasmid pRHL3"/>
</dbReference>
<evidence type="ECO:0000256" key="8">
    <source>
        <dbReference type="SAM" id="Phobius"/>
    </source>
</evidence>
<evidence type="ECO:0000256" key="2">
    <source>
        <dbReference type="ARBA" id="ARBA00006236"/>
    </source>
</evidence>
<feature type="transmembrane region" description="Helical" evidence="8">
    <location>
        <begin position="213"/>
        <end position="237"/>
    </location>
</feature>
<gene>
    <name evidence="10" type="ordered locus">RHA1_ro11173</name>
</gene>
<keyword evidence="7 8" id="KW-0472">Membrane</keyword>
<evidence type="ECO:0000256" key="6">
    <source>
        <dbReference type="ARBA" id="ARBA00022989"/>
    </source>
</evidence>
<dbReference type="InterPro" id="IPR050189">
    <property type="entry name" value="MFS_Efflux_Transporters"/>
</dbReference>
<dbReference type="GO" id="GO:0042910">
    <property type="term" value="F:xenobiotic transmembrane transporter activity"/>
    <property type="evidence" value="ECO:0007669"/>
    <property type="project" value="InterPro"/>
</dbReference>
<dbReference type="InterPro" id="IPR004812">
    <property type="entry name" value="Efflux_drug-R_Bcr/CmlA"/>
</dbReference>
<keyword evidence="6 8" id="KW-1133">Transmembrane helix</keyword>
<dbReference type="PROSITE" id="PS50850">
    <property type="entry name" value="MFS"/>
    <property type="match status" value="1"/>
</dbReference>
<feature type="transmembrane region" description="Helical" evidence="8">
    <location>
        <begin position="306"/>
        <end position="330"/>
    </location>
</feature>
<keyword evidence="4" id="KW-1003">Cell membrane</keyword>
<geneLocation type="plasmid" evidence="10 11">
    <name>pRHL3</name>
</geneLocation>
<dbReference type="AlphaFoldDB" id="Q0RV66"/>
<dbReference type="InterPro" id="IPR005829">
    <property type="entry name" value="Sugar_transporter_CS"/>
</dbReference>
<dbReference type="PANTHER" id="PTHR43124:SF3">
    <property type="entry name" value="CHLORAMPHENICOL EFFLUX PUMP RV0191"/>
    <property type="match status" value="1"/>
</dbReference>
<keyword evidence="3" id="KW-0813">Transport</keyword>
<name>Q0RV66_RHOJR</name>